<evidence type="ECO:0000313" key="9">
    <source>
        <dbReference type="Proteomes" id="UP000184383"/>
    </source>
</evidence>
<evidence type="ECO:0000256" key="1">
    <source>
        <dbReference type="ARBA" id="ARBA00022723"/>
    </source>
</evidence>
<dbReference type="Pfam" id="PF04082">
    <property type="entry name" value="Fungal_trans"/>
    <property type="match status" value="1"/>
</dbReference>
<gene>
    <name evidence="8" type="ORF">ASPWEDRAFT_115612</name>
</gene>
<dbReference type="PANTHER" id="PTHR46910">
    <property type="entry name" value="TRANSCRIPTION FACTOR PDR1"/>
    <property type="match status" value="1"/>
</dbReference>
<evidence type="ECO:0000256" key="2">
    <source>
        <dbReference type="ARBA" id="ARBA00023015"/>
    </source>
</evidence>
<dbReference type="SMART" id="SM00066">
    <property type="entry name" value="GAL4"/>
    <property type="match status" value="1"/>
</dbReference>
<keyword evidence="5" id="KW-0539">Nucleus</keyword>
<name>A0A1L9RDF6_ASPWE</name>
<dbReference type="GO" id="GO:0008270">
    <property type="term" value="F:zinc ion binding"/>
    <property type="evidence" value="ECO:0007669"/>
    <property type="project" value="InterPro"/>
</dbReference>
<dbReference type="RefSeq" id="XP_040686633.1">
    <property type="nucleotide sequence ID" value="XM_040828597.1"/>
</dbReference>
<evidence type="ECO:0000256" key="5">
    <source>
        <dbReference type="ARBA" id="ARBA00023242"/>
    </source>
</evidence>
<dbReference type="VEuPathDB" id="FungiDB:ASPWEDRAFT_115612"/>
<reference evidence="9" key="1">
    <citation type="journal article" date="2017" name="Genome Biol.">
        <title>Comparative genomics reveals high biological diversity and specific adaptations in the industrially and medically important fungal genus Aspergillus.</title>
        <authorList>
            <person name="de Vries R.P."/>
            <person name="Riley R."/>
            <person name="Wiebenga A."/>
            <person name="Aguilar-Osorio G."/>
            <person name="Amillis S."/>
            <person name="Uchima C.A."/>
            <person name="Anderluh G."/>
            <person name="Asadollahi M."/>
            <person name="Askin M."/>
            <person name="Barry K."/>
            <person name="Battaglia E."/>
            <person name="Bayram O."/>
            <person name="Benocci T."/>
            <person name="Braus-Stromeyer S.A."/>
            <person name="Caldana C."/>
            <person name="Canovas D."/>
            <person name="Cerqueira G.C."/>
            <person name="Chen F."/>
            <person name="Chen W."/>
            <person name="Choi C."/>
            <person name="Clum A."/>
            <person name="Dos Santos R.A."/>
            <person name="Damasio A.R."/>
            <person name="Diallinas G."/>
            <person name="Emri T."/>
            <person name="Fekete E."/>
            <person name="Flipphi M."/>
            <person name="Freyberg S."/>
            <person name="Gallo A."/>
            <person name="Gournas C."/>
            <person name="Habgood R."/>
            <person name="Hainaut M."/>
            <person name="Harispe M.L."/>
            <person name="Henrissat B."/>
            <person name="Hilden K.S."/>
            <person name="Hope R."/>
            <person name="Hossain A."/>
            <person name="Karabika E."/>
            <person name="Karaffa L."/>
            <person name="Karanyi Z."/>
            <person name="Krasevec N."/>
            <person name="Kuo A."/>
            <person name="Kusch H."/>
            <person name="LaButti K."/>
            <person name="Lagendijk E.L."/>
            <person name="Lapidus A."/>
            <person name="Levasseur A."/>
            <person name="Lindquist E."/>
            <person name="Lipzen A."/>
            <person name="Logrieco A.F."/>
            <person name="MacCabe A."/>
            <person name="Maekelae M.R."/>
            <person name="Malavazi I."/>
            <person name="Melin P."/>
            <person name="Meyer V."/>
            <person name="Mielnichuk N."/>
            <person name="Miskei M."/>
            <person name="Molnar A.P."/>
            <person name="Mule G."/>
            <person name="Ngan C.Y."/>
            <person name="Orejas M."/>
            <person name="Orosz E."/>
            <person name="Ouedraogo J.P."/>
            <person name="Overkamp K.M."/>
            <person name="Park H.-S."/>
            <person name="Perrone G."/>
            <person name="Piumi F."/>
            <person name="Punt P.J."/>
            <person name="Ram A.F."/>
            <person name="Ramon A."/>
            <person name="Rauscher S."/>
            <person name="Record E."/>
            <person name="Riano-Pachon D.M."/>
            <person name="Robert V."/>
            <person name="Roehrig J."/>
            <person name="Ruller R."/>
            <person name="Salamov A."/>
            <person name="Salih N.S."/>
            <person name="Samson R.A."/>
            <person name="Sandor E."/>
            <person name="Sanguinetti M."/>
            <person name="Schuetze T."/>
            <person name="Sepcic K."/>
            <person name="Shelest E."/>
            <person name="Sherlock G."/>
            <person name="Sophianopoulou V."/>
            <person name="Squina F.M."/>
            <person name="Sun H."/>
            <person name="Susca A."/>
            <person name="Todd R.B."/>
            <person name="Tsang A."/>
            <person name="Unkles S.E."/>
            <person name="van de Wiele N."/>
            <person name="van Rossen-Uffink D."/>
            <person name="Oliveira J.V."/>
            <person name="Vesth T.C."/>
            <person name="Visser J."/>
            <person name="Yu J.-H."/>
            <person name="Zhou M."/>
            <person name="Andersen M.R."/>
            <person name="Archer D.B."/>
            <person name="Baker S.E."/>
            <person name="Benoit I."/>
            <person name="Brakhage A.A."/>
            <person name="Braus G.H."/>
            <person name="Fischer R."/>
            <person name="Frisvad J.C."/>
            <person name="Goldman G.H."/>
            <person name="Houbraken J."/>
            <person name="Oakley B."/>
            <person name="Pocsi I."/>
            <person name="Scazzocchio C."/>
            <person name="Seiboth B."/>
            <person name="vanKuyk P.A."/>
            <person name="Wortman J."/>
            <person name="Dyer P.S."/>
            <person name="Grigoriev I.V."/>
        </authorList>
    </citation>
    <scope>NUCLEOTIDE SEQUENCE [LARGE SCALE GENOMIC DNA]</scope>
    <source>
        <strain evidence="9">DTO 134E9</strain>
    </source>
</reference>
<dbReference type="GO" id="GO:0006351">
    <property type="term" value="P:DNA-templated transcription"/>
    <property type="evidence" value="ECO:0007669"/>
    <property type="project" value="InterPro"/>
</dbReference>
<dbReference type="AlphaFoldDB" id="A0A1L9RDF6"/>
<evidence type="ECO:0000256" key="6">
    <source>
        <dbReference type="SAM" id="MobiDB-lite"/>
    </source>
</evidence>
<keyword evidence="4" id="KW-0804">Transcription</keyword>
<accession>A0A1L9RDF6</accession>
<proteinExistence type="predicted"/>
<evidence type="ECO:0000259" key="7">
    <source>
        <dbReference type="PROSITE" id="PS50048"/>
    </source>
</evidence>
<keyword evidence="2" id="KW-0805">Transcription regulation</keyword>
<dbReference type="InterPro" id="IPR036864">
    <property type="entry name" value="Zn2-C6_fun-type_DNA-bd_sf"/>
</dbReference>
<keyword evidence="9" id="KW-1185">Reference proteome</keyword>
<dbReference type="PANTHER" id="PTHR46910:SF5">
    <property type="entry name" value="ZN(II)2CYS6 TRANSCRIPTION FACTOR (EUROFUNG)"/>
    <property type="match status" value="1"/>
</dbReference>
<evidence type="ECO:0000313" key="8">
    <source>
        <dbReference type="EMBL" id="OJJ32956.1"/>
    </source>
</evidence>
<protein>
    <recommendedName>
        <fullName evidence="7">Zn(2)-C6 fungal-type domain-containing protein</fullName>
    </recommendedName>
</protein>
<dbReference type="PROSITE" id="PS50048">
    <property type="entry name" value="ZN2_CY6_FUNGAL_2"/>
    <property type="match status" value="1"/>
</dbReference>
<dbReference type="SUPFAM" id="SSF57701">
    <property type="entry name" value="Zn2/Cys6 DNA-binding domain"/>
    <property type="match status" value="1"/>
</dbReference>
<keyword evidence="1" id="KW-0479">Metal-binding</keyword>
<dbReference type="GO" id="GO:0000981">
    <property type="term" value="F:DNA-binding transcription factor activity, RNA polymerase II-specific"/>
    <property type="evidence" value="ECO:0007669"/>
    <property type="project" value="InterPro"/>
</dbReference>
<dbReference type="CDD" id="cd12148">
    <property type="entry name" value="fungal_TF_MHR"/>
    <property type="match status" value="1"/>
</dbReference>
<dbReference type="InterPro" id="IPR007219">
    <property type="entry name" value="XnlR_reg_dom"/>
</dbReference>
<dbReference type="Pfam" id="PF00172">
    <property type="entry name" value="Zn_clus"/>
    <property type="match status" value="1"/>
</dbReference>
<feature type="domain" description="Zn(2)-C6 fungal-type" evidence="7">
    <location>
        <begin position="20"/>
        <end position="49"/>
    </location>
</feature>
<dbReference type="InterPro" id="IPR050987">
    <property type="entry name" value="AtrR-like"/>
</dbReference>
<dbReference type="Gene3D" id="4.10.240.10">
    <property type="entry name" value="Zn(2)-C6 fungal-type DNA-binding domain"/>
    <property type="match status" value="1"/>
</dbReference>
<dbReference type="InterPro" id="IPR001138">
    <property type="entry name" value="Zn2Cys6_DnaBD"/>
</dbReference>
<dbReference type="GeneID" id="63744445"/>
<dbReference type="CDD" id="cd00067">
    <property type="entry name" value="GAL4"/>
    <property type="match status" value="1"/>
</dbReference>
<dbReference type="STRING" id="1073089.A0A1L9RDF6"/>
<dbReference type="PROSITE" id="PS00463">
    <property type="entry name" value="ZN2_CY6_FUNGAL_1"/>
    <property type="match status" value="1"/>
</dbReference>
<organism evidence="8 9">
    <name type="scientific">Aspergillus wentii DTO 134E9</name>
    <dbReference type="NCBI Taxonomy" id="1073089"/>
    <lineage>
        <taxon>Eukaryota</taxon>
        <taxon>Fungi</taxon>
        <taxon>Dikarya</taxon>
        <taxon>Ascomycota</taxon>
        <taxon>Pezizomycotina</taxon>
        <taxon>Eurotiomycetes</taxon>
        <taxon>Eurotiomycetidae</taxon>
        <taxon>Eurotiales</taxon>
        <taxon>Aspergillaceae</taxon>
        <taxon>Aspergillus</taxon>
        <taxon>Aspergillus subgen. Cremei</taxon>
    </lineage>
</organism>
<dbReference type="SMART" id="SM00906">
    <property type="entry name" value="Fungal_trans"/>
    <property type="match status" value="1"/>
</dbReference>
<sequence length="696" mass="77375">MEAEGAESDDREQPLGTRRACDQCRIRKIRCDKRSPCSNCRSSQTICRSTGAGQKPRETRRRVLISSQYEQKIDLIEERLAGIEEAIRGLKPAATPSTAPTTVETSYHKPITPSASGYASSTTALDHHESAFEGSSSLAAHSAYASQFLETAVSRGALQTSSPKINEALYTLKQIVNMQDNQAHSSSREVRFPNKTSIPGSKLQNLTLPPTEVVVSLLRTLKESDPSILQGFCPFITTDRFIEKCRDVYFATEDYSDATFIVVNGVIYYVLMEYGFTSNDQKAKDENTSYLNLCRNNLETALSNLNFLMPARTEYIEALTLGAVYAIEISKPTFAWTLTSTAARLCQTLGYHRASSTERDKLVSRLFWSVYTLDKVLSLRLGRSSTLQDYDISLAQDFDAEGIREPWRNMYNLWIKLAGIQGRIYEHLYSPAALSQPESQRVSYASQLASEMQLTVQEPFRQLCYKYATDSSMEALYIKSDEVSRLSVLTLIYRAIPPPADSPSTFITDCVETAREALECHQVCLTILKESNEVVKCSYMHWSILYAPFVPFIVLFCHIIETSSQTDLIRLTDFVASLQPISSLSEAIAKLYHLCHVLTTVARLYVEAKDQDQNDQTLLSVGQEFDTYLTALGLAPVAGDGEAVVSATTMAGDGMEGGGGGNQYAQTTQLGNWFSGNQYMMGLLEGDLSFDPSVWS</sequence>
<dbReference type="EMBL" id="KV878214">
    <property type="protein sequence ID" value="OJJ32956.1"/>
    <property type="molecule type" value="Genomic_DNA"/>
</dbReference>
<evidence type="ECO:0000256" key="3">
    <source>
        <dbReference type="ARBA" id="ARBA00023125"/>
    </source>
</evidence>
<dbReference type="OrthoDB" id="103819at2759"/>
<dbReference type="GO" id="GO:0003677">
    <property type="term" value="F:DNA binding"/>
    <property type="evidence" value="ECO:0007669"/>
    <property type="project" value="UniProtKB-KW"/>
</dbReference>
<keyword evidence="3" id="KW-0238">DNA-binding</keyword>
<evidence type="ECO:0000256" key="4">
    <source>
        <dbReference type="ARBA" id="ARBA00023163"/>
    </source>
</evidence>
<feature type="region of interest" description="Disordered" evidence="6">
    <location>
        <begin position="93"/>
        <end position="120"/>
    </location>
</feature>
<feature type="compositionally biased region" description="Low complexity" evidence="6">
    <location>
        <begin position="93"/>
        <end position="102"/>
    </location>
</feature>
<dbReference type="Proteomes" id="UP000184383">
    <property type="component" value="Unassembled WGS sequence"/>
</dbReference>